<organism evidence="6 7">
    <name type="scientific">Marinobacter azerbaijanicus</name>
    <dbReference type="NCBI Taxonomy" id="3050455"/>
    <lineage>
        <taxon>Bacteria</taxon>
        <taxon>Pseudomonadati</taxon>
        <taxon>Pseudomonadota</taxon>
        <taxon>Gammaproteobacteria</taxon>
        <taxon>Pseudomonadales</taxon>
        <taxon>Marinobacteraceae</taxon>
        <taxon>Marinobacter</taxon>
    </lineage>
</organism>
<dbReference type="EMBL" id="JASSVS010000001">
    <property type="protein sequence ID" value="MDL0429809.1"/>
    <property type="molecule type" value="Genomic_DNA"/>
</dbReference>
<feature type="compositionally biased region" description="Polar residues" evidence="3">
    <location>
        <begin position="205"/>
        <end position="219"/>
    </location>
</feature>
<keyword evidence="1" id="KW-0547">Nucleotide-binding</keyword>
<keyword evidence="1" id="KW-0067">ATP-binding</keyword>
<feature type="compositionally biased region" description="Low complexity" evidence="3">
    <location>
        <begin position="126"/>
        <end position="154"/>
    </location>
</feature>
<reference evidence="6 7" key="1">
    <citation type="submission" date="2023-06" db="EMBL/GenBank/DDBJ databases">
        <title>Marinobacter azerbaijanicus a moderately halophilic, isolated from Urmia Lake in Azerbaijan region of Iran.</title>
        <authorList>
            <person name="Sanchez-Porro C."/>
            <person name="Aghdam E.M."/>
            <person name="Saheb S.M."/>
            <person name="Tarhriz V."/>
            <person name="Kazemi E."/>
            <person name="Ammozegar M.A."/>
            <person name="Ventosa A."/>
            <person name="Hejazi M.S."/>
        </authorList>
    </citation>
    <scope>NUCLEOTIDE SEQUENCE [LARGE SCALE GENOMIC DNA]</scope>
    <source>
        <strain evidence="6 7">TBZ242</strain>
    </source>
</reference>
<dbReference type="Gene3D" id="3.40.50.300">
    <property type="entry name" value="P-loop containing nucleotide triphosphate hydrolases"/>
    <property type="match status" value="5"/>
</dbReference>
<keyword evidence="4" id="KW-0812">Transmembrane</keyword>
<dbReference type="CDD" id="cd19481">
    <property type="entry name" value="RecA-like_protease"/>
    <property type="match status" value="1"/>
</dbReference>
<feature type="transmembrane region" description="Helical" evidence="4">
    <location>
        <begin position="377"/>
        <end position="398"/>
    </location>
</feature>
<feature type="domain" description="AAA+ ATPase" evidence="5">
    <location>
        <begin position="591"/>
        <end position="722"/>
    </location>
</feature>
<dbReference type="InterPro" id="IPR003960">
    <property type="entry name" value="ATPase_AAA_CS"/>
</dbReference>
<evidence type="ECO:0000313" key="6">
    <source>
        <dbReference type="EMBL" id="MDL0429809.1"/>
    </source>
</evidence>
<keyword evidence="4" id="KW-0472">Membrane</keyword>
<dbReference type="SMART" id="SM00382">
    <property type="entry name" value="AAA"/>
    <property type="match status" value="5"/>
</dbReference>
<evidence type="ECO:0000259" key="5">
    <source>
        <dbReference type="SMART" id="SM00382"/>
    </source>
</evidence>
<dbReference type="InterPro" id="IPR003593">
    <property type="entry name" value="AAA+_ATPase"/>
</dbReference>
<evidence type="ECO:0000313" key="7">
    <source>
        <dbReference type="Proteomes" id="UP001227964"/>
    </source>
</evidence>
<dbReference type="Gene3D" id="1.10.8.60">
    <property type="match status" value="4"/>
</dbReference>
<feature type="region of interest" description="Disordered" evidence="3">
    <location>
        <begin position="203"/>
        <end position="248"/>
    </location>
</feature>
<name>A0ABT7I9H3_9GAMM</name>
<comment type="caution">
    <text evidence="6">The sequence shown here is derived from an EMBL/GenBank/DDBJ whole genome shotgun (WGS) entry which is preliminary data.</text>
</comment>
<feature type="coiled-coil region" evidence="2">
    <location>
        <begin position="533"/>
        <end position="560"/>
    </location>
</feature>
<dbReference type="Proteomes" id="UP001227964">
    <property type="component" value="Unassembled WGS sequence"/>
</dbReference>
<keyword evidence="2" id="KW-0175">Coiled coil</keyword>
<dbReference type="InterPro" id="IPR003959">
    <property type="entry name" value="ATPase_AAA_core"/>
</dbReference>
<sequence length="1815" mass="200494">MPYNNDIPLAAGFFLSLVIIGLILPQAVHASQRQLLTHQGIRVVVDEGEDWCGESVDVRLLSDSKADFSDNRRMLEKLLGGIRATMGFECPQVSHINLVGMVDTLRVYEGYASATEGWRLNSEYLPEQPEPSASPSASSQSEPEPETAPASTQPGVEVSPTTAPRSQDNGPGSTGSSWWIWFFLLIPAGGAIWWYVFRKPAAATPSDTQPGEQSVNQPRSADAREAPSKEMEDLPEEEDEQWESNSSSATYLTEADADDLLSVQRAKYQARLSEAADKLTQARMEYQKRQSGTKEIQKAIQKFGDALSANTRSALAARFGSARKALLRAVTLSALWRLFRRLPIGFKLVIVGAILWATYGTYDQYKYYSPEYLAQEALGLLLVILAIYAATVALLFFYEKRALVTGGYKAMKMHAGNLKKVELWHFYRSQGFQDQHYKAMSLSPSRSTGPETERLFPVNGTVAKQSLAGRGMINLLNDKSFCCYALSDEKLAGGLLSWDTENEFMKSYGQVLVDSLSEIESQIHEDYQQLRGLAEALWKIRRLEDEIPRIENLIRNVETLEQIWRNISVSDDVFDFLLKRIDLFNLGDKAVPAGILLYGYPGNGKRFLAEMIARSVGASFVEITASDMRNADEVKGIWEKYRNALNTVLFIDNAEQIFAKPGSEHADGASKEITLAWTDEWARLNPAQQRVWIVLSAQNEQDLHSSILSRLGSSKIEIKAPDEAGRRLILQQACKEHEVPLPVPDDVVKNTNGASVRELRDIVAEVRLQSYPGTPTPDQWKQSIVSVRGADASIRDETKTWDRLILPAAIKEQLRSITRILVQAEQFRKHGIEPPKGLLLYGPPGTGKTEIARTLANESGLQFIAASTADMKGQYIGQSGQMVREVFARARANAPSILFIDEIESIAANRSSSDADTFTKEIVTQLLQEMDGIQKNERHVFVLAATNIPDSIDAAILSRFRNKLEIPLPDVEGRREILRAMLQSRLNNPTFDIDEAAIKLARQLRNKSGRDLRNFIDRALEREVMRAGSPDDINLSIESLIEEAIAMQGDNAFKDASKTWDRLVLPVDIKEQLQNITRILVDAEKFQQKGVEAPKAILLFGPPGTGKTEIARTLANESGLEFMSASTADMKAGYIGQSGQLVKNVFANARANAPCILFIDEIESIAAKRGSRLADQFTQEIVTQMLQEMDGIQKQGGKEAHVFVLAATNMPETIDSAINSRFTARIEIPLPDEAGRRDILRGLLGTRVFNASFDIDEAAEKLASVLKGKSGRDLKNFVNRALEREALRAGSPDEINLTLAGLMDEAMPKANEITDDELSRVWSRMVLPPTVKDSVINKIRMFNRADPAAPKGLLLYGPPGTGKTEIARRIADSTGGHFMSLSIPDLKAGHVGGSGERVRKIWEEARDRGRAVIFVDECEGMFARRGSVNSDAASDELVQAFLAEWDGVASSDQIWVVGATNRRDLLDEAIVSRFGAAVEIGLPDADGRKQILKLEMEKLGREPDIPEHVGNATNGFSGRNLATLARDICTLAAEKGEIGDDDWNATIRQQTGAISDKVSDDAHWDSLIIDNETLDKLQTVCGMLQHIEVLQEQGVKPPRGMLLYGPPGTGKTQIARTLANESGVQFIAAATADLKAGYVGQSGQKVKEVFERARSRAPSILFIDEMESVAPSRNSSGSDQFTQEIVTQMLQELDGVKSNDAHVFLLAATNIPDAIDSAILSRLPEKIQIPLPGEAERERLFALFLKDIKNTRFDVETATRILASHYSRVSGRDIRGIVDNAQQKAVRRALQEGTPDNIVVFMEDLGIDQQTADES</sequence>
<dbReference type="InterPro" id="IPR050168">
    <property type="entry name" value="AAA_ATPase_domain"/>
</dbReference>
<feature type="compositionally biased region" description="Acidic residues" evidence="3">
    <location>
        <begin position="233"/>
        <end position="242"/>
    </location>
</feature>
<dbReference type="Pfam" id="PF00004">
    <property type="entry name" value="AAA"/>
    <property type="match status" value="5"/>
</dbReference>
<keyword evidence="4" id="KW-1133">Transmembrane helix</keyword>
<feature type="domain" description="AAA+ ATPase" evidence="5">
    <location>
        <begin position="1349"/>
        <end position="1484"/>
    </location>
</feature>
<feature type="region of interest" description="Disordered" evidence="3">
    <location>
        <begin position="124"/>
        <end position="172"/>
    </location>
</feature>
<evidence type="ECO:0000256" key="2">
    <source>
        <dbReference type="SAM" id="Coils"/>
    </source>
</evidence>
<dbReference type="PROSITE" id="PS00674">
    <property type="entry name" value="AAA"/>
    <property type="match status" value="4"/>
</dbReference>
<evidence type="ECO:0000256" key="1">
    <source>
        <dbReference type="RuleBase" id="RU003651"/>
    </source>
</evidence>
<feature type="compositionally biased region" description="Basic and acidic residues" evidence="3">
    <location>
        <begin position="221"/>
        <end position="232"/>
    </location>
</feature>
<feature type="compositionally biased region" description="Polar residues" evidence="3">
    <location>
        <begin position="159"/>
        <end position="172"/>
    </location>
</feature>
<accession>A0ABT7I9H3</accession>
<feature type="transmembrane region" description="Helical" evidence="4">
    <location>
        <begin position="178"/>
        <end position="197"/>
    </location>
</feature>
<gene>
    <name evidence="6" type="ORF">QPM17_01625</name>
</gene>
<comment type="similarity">
    <text evidence="1">Belongs to the AAA ATPase family.</text>
</comment>
<feature type="domain" description="AAA+ ATPase" evidence="5">
    <location>
        <begin position="1597"/>
        <end position="1733"/>
    </location>
</feature>
<evidence type="ECO:0000256" key="3">
    <source>
        <dbReference type="SAM" id="MobiDB-lite"/>
    </source>
</evidence>
<proteinExistence type="inferred from homology"/>
<feature type="domain" description="AAA+ ATPase" evidence="5">
    <location>
        <begin position="1093"/>
        <end position="1232"/>
    </location>
</feature>
<dbReference type="PANTHER" id="PTHR23077:SF198">
    <property type="entry name" value="ATP-DEPENDENT ZINC METALLOPROTEASE FTSH"/>
    <property type="match status" value="1"/>
</dbReference>
<dbReference type="SUPFAM" id="SSF52540">
    <property type="entry name" value="P-loop containing nucleoside triphosphate hydrolases"/>
    <property type="match status" value="5"/>
</dbReference>
<dbReference type="InterPro" id="IPR027417">
    <property type="entry name" value="P-loop_NTPase"/>
</dbReference>
<dbReference type="RefSeq" id="WP_285388223.1">
    <property type="nucleotide sequence ID" value="NZ_JASSVS010000001.1"/>
</dbReference>
<protein>
    <submittedName>
        <fullName evidence="6">AAA family ATPase</fullName>
    </submittedName>
</protein>
<dbReference type="PANTHER" id="PTHR23077">
    <property type="entry name" value="AAA-FAMILY ATPASE"/>
    <property type="match status" value="1"/>
</dbReference>
<keyword evidence="7" id="KW-1185">Reference proteome</keyword>
<evidence type="ECO:0000256" key="4">
    <source>
        <dbReference type="SAM" id="Phobius"/>
    </source>
</evidence>
<feature type="domain" description="AAA+ ATPase" evidence="5">
    <location>
        <begin position="834"/>
        <end position="970"/>
    </location>
</feature>